<gene>
    <name evidence="4" type="ORF">D0865_14175</name>
</gene>
<reference evidence="4 5" key="1">
    <citation type="journal article" date="2018" name="BMC Genomics">
        <title>Genomic evidence for intraspecific hybridization in a clonal and extremely halotolerant yeast.</title>
        <authorList>
            <person name="Gostincar C."/>
            <person name="Stajich J.E."/>
            <person name="Zupancic J."/>
            <person name="Zalar P."/>
            <person name="Gunde-Cimerman N."/>
        </authorList>
    </citation>
    <scope>NUCLEOTIDE SEQUENCE [LARGE SCALE GENOMIC DNA]</scope>
    <source>
        <strain evidence="4 5">EXF-151</strain>
    </source>
</reference>
<dbReference type="GO" id="GO:0016787">
    <property type="term" value="F:hydrolase activity"/>
    <property type="evidence" value="ECO:0007669"/>
    <property type="project" value="UniProtKB-KW"/>
</dbReference>
<comment type="similarity">
    <text evidence="1">Belongs to the isochorismatase family.</text>
</comment>
<name>A0A3M7B486_HORWE</name>
<dbReference type="AlphaFoldDB" id="A0A3M7B486"/>
<proteinExistence type="inferred from homology"/>
<organism evidence="4 5">
    <name type="scientific">Hortaea werneckii</name>
    <name type="common">Black yeast</name>
    <name type="synonym">Cladosporium werneckii</name>
    <dbReference type="NCBI Taxonomy" id="91943"/>
    <lineage>
        <taxon>Eukaryota</taxon>
        <taxon>Fungi</taxon>
        <taxon>Dikarya</taxon>
        <taxon>Ascomycota</taxon>
        <taxon>Pezizomycotina</taxon>
        <taxon>Dothideomycetes</taxon>
        <taxon>Dothideomycetidae</taxon>
        <taxon>Mycosphaerellales</taxon>
        <taxon>Teratosphaeriaceae</taxon>
        <taxon>Hortaea</taxon>
    </lineage>
</organism>
<keyword evidence="2" id="KW-0378">Hydrolase</keyword>
<evidence type="ECO:0000313" key="5">
    <source>
        <dbReference type="Proteomes" id="UP000270230"/>
    </source>
</evidence>
<dbReference type="InterPro" id="IPR036380">
    <property type="entry name" value="Isochorismatase-like_sf"/>
</dbReference>
<dbReference type="PANTHER" id="PTHR43540:SF15">
    <property type="entry name" value="BLR5631 PROTEIN"/>
    <property type="match status" value="1"/>
</dbReference>
<dbReference type="EMBL" id="QWIN01001975">
    <property type="protein sequence ID" value="RMY34478.1"/>
    <property type="molecule type" value="Genomic_DNA"/>
</dbReference>
<sequence length="192" mass="20269">MSAITFRQILGAKQSTASPSDSTLIIIDAQNEYASGKLAVHDVDSSRTALASLLQKYRSVGGKVVHVVHRTPPGAPVFTPGTALEAIFDEFTPRREETTIEKVHPSSFANTNLHEHLGGVAGSKIVLAGYMAHVCVSTTARDAARLGYDVIVAEDCIGDRDIPGLPGPVVTKAVLCELADAFATVVSSSDIR</sequence>
<evidence type="ECO:0000256" key="2">
    <source>
        <dbReference type="ARBA" id="ARBA00022801"/>
    </source>
</evidence>
<accession>A0A3M7B486</accession>
<comment type="caution">
    <text evidence="4">The sequence shown here is derived from an EMBL/GenBank/DDBJ whole genome shotgun (WGS) entry which is preliminary data.</text>
</comment>
<evidence type="ECO:0000259" key="3">
    <source>
        <dbReference type="Pfam" id="PF00857"/>
    </source>
</evidence>
<dbReference type="Pfam" id="PF00857">
    <property type="entry name" value="Isochorismatase"/>
    <property type="match status" value="1"/>
</dbReference>
<dbReference type="PANTHER" id="PTHR43540">
    <property type="entry name" value="PEROXYUREIDOACRYLATE/UREIDOACRYLATE AMIDOHYDROLASE-RELATED"/>
    <property type="match status" value="1"/>
</dbReference>
<dbReference type="InterPro" id="IPR000868">
    <property type="entry name" value="Isochorismatase-like_dom"/>
</dbReference>
<dbReference type="InterPro" id="IPR050272">
    <property type="entry name" value="Isochorismatase-like_hydrls"/>
</dbReference>
<protein>
    <recommendedName>
        <fullName evidence="3">Isochorismatase-like domain-containing protein</fullName>
    </recommendedName>
</protein>
<evidence type="ECO:0000313" key="4">
    <source>
        <dbReference type="EMBL" id="RMY34478.1"/>
    </source>
</evidence>
<dbReference type="SUPFAM" id="SSF52499">
    <property type="entry name" value="Isochorismatase-like hydrolases"/>
    <property type="match status" value="1"/>
</dbReference>
<dbReference type="Proteomes" id="UP000270230">
    <property type="component" value="Unassembled WGS sequence"/>
</dbReference>
<feature type="domain" description="Isochorismatase-like" evidence="3">
    <location>
        <begin position="23"/>
        <end position="188"/>
    </location>
</feature>
<evidence type="ECO:0000256" key="1">
    <source>
        <dbReference type="ARBA" id="ARBA00006336"/>
    </source>
</evidence>
<dbReference type="Gene3D" id="3.40.50.850">
    <property type="entry name" value="Isochorismatase-like"/>
    <property type="match status" value="1"/>
</dbReference>
<dbReference type="OrthoDB" id="245563at2759"/>